<evidence type="ECO:0000313" key="2">
    <source>
        <dbReference type="EnsemblMetazoa" id="G26670.1:cds"/>
    </source>
</evidence>
<sequence>MAVAGDRVRVGGQSWSSLDICFSSKLAKIIMQKQRQSGRYFLAGRSIALGTGWFVPVSPVTSGGSPRGPGIRGLQRDRSGQSSNLTPFSS</sequence>
<proteinExistence type="predicted"/>
<feature type="compositionally biased region" description="Polar residues" evidence="1">
    <location>
        <begin position="80"/>
        <end position="90"/>
    </location>
</feature>
<feature type="region of interest" description="Disordered" evidence="1">
    <location>
        <begin position="59"/>
        <end position="90"/>
    </location>
</feature>
<evidence type="ECO:0000256" key="1">
    <source>
        <dbReference type="SAM" id="MobiDB-lite"/>
    </source>
</evidence>
<accession>A0A8W8L4N0</accession>
<dbReference type="EnsemblMetazoa" id="G26670.1">
    <property type="protein sequence ID" value="G26670.1:cds"/>
    <property type="gene ID" value="G26670"/>
</dbReference>
<reference evidence="2" key="1">
    <citation type="submission" date="2022-08" db="UniProtKB">
        <authorList>
            <consortium name="EnsemblMetazoa"/>
        </authorList>
    </citation>
    <scope>IDENTIFICATION</scope>
    <source>
        <strain evidence="2">05x7-T-G4-1.051#20</strain>
    </source>
</reference>
<protein>
    <submittedName>
        <fullName evidence="2">Uncharacterized protein</fullName>
    </submittedName>
</protein>
<dbReference type="AlphaFoldDB" id="A0A8W8L4N0"/>
<organism evidence="2 3">
    <name type="scientific">Magallana gigas</name>
    <name type="common">Pacific oyster</name>
    <name type="synonym">Crassostrea gigas</name>
    <dbReference type="NCBI Taxonomy" id="29159"/>
    <lineage>
        <taxon>Eukaryota</taxon>
        <taxon>Metazoa</taxon>
        <taxon>Spiralia</taxon>
        <taxon>Lophotrochozoa</taxon>
        <taxon>Mollusca</taxon>
        <taxon>Bivalvia</taxon>
        <taxon>Autobranchia</taxon>
        <taxon>Pteriomorphia</taxon>
        <taxon>Ostreida</taxon>
        <taxon>Ostreoidea</taxon>
        <taxon>Ostreidae</taxon>
        <taxon>Magallana</taxon>
    </lineage>
</organism>
<dbReference type="Proteomes" id="UP000005408">
    <property type="component" value="Unassembled WGS sequence"/>
</dbReference>
<keyword evidence="3" id="KW-1185">Reference proteome</keyword>
<evidence type="ECO:0000313" key="3">
    <source>
        <dbReference type="Proteomes" id="UP000005408"/>
    </source>
</evidence>
<name>A0A8W8L4N0_MAGGI</name>